<feature type="binding site" evidence="7">
    <location>
        <position position="247"/>
    </location>
    <ligand>
        <name>substrate</name>
    </ligand>
</feature>
<evidence type="ECO:0000256" key="7">
    <source>
        <dbReference type="PIRSR" id="PIRSR038994-2"/>
    </source>
</evidence>
<dbReference type="RefSeq" id="WP_106358035.1">
    <property type="nucleotide sequence ID" value="NZ_PVTP01000007.1"/>
</dbReference>
<evidence type="ECO:0000256" key="1">
    <source>
        <dbReference type="ARBA" id="ARBA00010716"/>
    </source>
</evidence>
<dbReference type="GO" id="GO:0006046">
    <property type="term" value="P:N-acetylglucosamine catabolic process"/>
    <property type="evidence" value="ECO:0007669"/>
    <property type="project" value="TreeGrafter"/>
</dbReference>
<organism evidence="10 11">
    <name type="scientific">Yoonia maritima</name>
    <dbReference type="NCBI Taxonomy" id="1435347"/>
    <lineage>
        <taxon>Bacteria</taxon>
        <taxon>Pseudomonadati</taxon>
        <taxon>Pseudomonadota</taxon>
        <taxon>Alphaproteobacteria</taxon>
        <taxon>Rhodobacterales</taxon>
        <taxon>Paracoccaceae</taxon>
        <taxon>Yoonia</taxon>
    </lineage>
</organism>
<dbReference type="GO" id="GO:0046872">
    <property type="term" value="F:metal ion binding"/>
    <property type="evidence" value="ECO:0007669"/>
    <property type="project" value="UniProtKB-KW"/>
</dbReference>
<evidence type="ECO:0000313" key="11">
    <source>
        <dbReference type="Proteomes" id="UP000238007"/>
    </source>
</evidence>
<evidence type="ECO:0000256" key="4">
    <source>
        <dbReference type="ARBA" id="ARBA00023277"/>
    </source>
</evidence>
<dbReference type="Proteomes" id="UP000238007">
    <property type="component" value="Unassembled WGS sequence"/>
</dbReference>
<gene>
    <name evidence="10" type="ORF">CLV80_10737</name>
</gene>
<dbReference type="NCBIfam" id="TIGR00221">
    <property type="entry name" value="nagA"/>
    <property type="match status" value="1"/>
</dbReference>
<dbReference type="PANTHER" id="PTHR11113">
    <property type="entry name" value="N-ACETYLGLUCOSAMINE-6-PHOSPHATE DEACETYLASE"/>
    <property type="match status" value="1"/>
</dbReference>
<evidence type="ECO:0000256" key="5">
    <source>
        <dbReference type="PIRNR" id="PIRNR038994"/>
    </source>
</evidence>
<dbReference type="PANTHER" id="PTHR11113:SF14">
    <property type="entry name" value="N-ACETYLGLUCOSAMINE-6-PHOSPHATE DEACETYLASE"/>
    <property type="match status" value="1"/>
</dbReference>
<accession>A0A2T0VXJ7</accession>
<keyword evidence="4 5" id="KW-0119">Carbohydrate metabolism</keyword>
<evidence type="ECO:0000313" key="10">
    <source>
        <dbReference type="EMBL" id="PRY76860.1"/>
    </source>
</evidence>
<name>A0A2T0VXJ7_9RHOB</name>
<keyword evidence="2 8" id="KW-0479">Metal-binding</keyword>
<feature type="active site" description="Proton donor/acceptor" evidence="6">
    <location>
        <position position="271"/>
    </location>
</feature>
<evidence type="ECO:0000259" key="9">
    <source>
        <dbReference type="Pfam" id="PF01979"/>
    </source>
</evidence>
<evidence type="ECO:0000256" key="8">
    <source>
        <dbReference type="PIRSR" id="PIRSR038994-3"/>
    </source>
</evidence>
<dbReference type="OrthoDB" id="9776488at2"/>
<evidence type="ECO:0000256" key="2">
    <source>
        <dbReference type="ARBA" id="ARBA00022723"/>
    </source>
</evidence>
<dbReference type="SUPFAM" id="SSF51338">
    <property type="entry name" value="Composite domain of metallo-dependent hydrolases"/>
    <property type="match status" value="1"/>
</dbReference>
<dbReference type="InterPro" id="IPR032466">
    <property type="entry name" value="Metal_Hydrolase"/>
</dbReference>
<dbReference type="InterPro" id="IPR003764">
    <property type="entry name" value="GlcNAc_6-P_deAcase"/>
</dbReference>
<keyword evidence="11" id="KW-1185">Reference proteome</keyword>
<evidence type="ECO:0000256" key="3">
    <source>
        <dbReference type="ARBA" id="ARBA00022801"/>
    </source>
</evidence>
<feature type="binding site" evidence="7">
    <location>
        <position position="223"/>
    </location>
    <ligand>
        <name>substrate</name>
    </ligand>
</feature>
<feature type="binding site" evidence="7">
    <location>
        <begin position="215"/>
        <end position="216"/>
    </location>
    <ligand>
        <name>substrate</name>
    </ligand>
</feature>
<feature type="binding site" evidence="8">
    <location>
        <position position="191"/>
    </location>
    <ligand>
        <name>Zn(2+)</name>
        <dbReference type="ChEBI" id="CHEBI:29105"/>
    </ligand>
</feature>
<dbReference type="Gene3D" id="2.30.40.10">
    <property type="entry name" value="Urease, subunit C, domain 1"/>
    <property type="match status" value="1"/>
</dbReference>
<feature type="binding site" evidence="8">
    <location>
        <position position="212"/>
    </location>
    <ligand>
        <name>Zn(2+)</name>
        <dbReference type="ChEBI" id="CHEBI:29105"/>
    </ligand>
</feature>
<evidence type="ECO:0000256" key="6">
    <source>
        <dbReference type="PIRSR" id="PIRSR038994-1"/>
    </source>
</evidence>
<comment type="similarity">
    <text evidence="1 5">Belongs to the metallo-dependent hydrolases superfamily. NagA family.</text>
</comment>
<proteinExistence type="inferred from homology"/>
<dbReference type="EMBL" id="PVTP01000007">
    <property type="protein sequence ID" value="PRY76860.1"/>
    <property type="molecule type" value="Genomic_DNA"/>
</dbReference>
<keyword evidence="3 5" id="KW-0378">Hydrolase</keyword>
<reference evidence="10 11" key="1">
    <citation type="submission" date="2018-03" db="EMBL/GenBank/DDBJ databases">
        <title>Genomic Encyclopedia of Archaeal and Bacterial Type Strains, Phase II (KMG-II): from individual species to whole genera.</title>
        <authorList>
            <person name="Goeker M."/>
        </authorList>
    </citation>
    <scope>NUCLEOTIDE SEQUENCE [LARGE SCALE GENOMIC DNA]</scope>
    <source>
        <strain evidence="10 11">DSM 101533</strain>
    </source>
</reference>
<feature type="domain" description="Amidohydrolase-related" evidence="9">
    <location>
        <begin position="50"/>
        <end position="364"/>
    </location>
</feature>
<dbReference type="Pfam" id="PF01979">
    <property type="entry name" value="Amidohydro_1"/>
    <property type="match status" value="1"/>
</dbReference>
<dbReference type="InterPro" id="IPR011059">
    <property type="entry name" value="Metal-dep_hydrolase_composite"/>
</dbReference>
<dbReference type="Gene3D" id="3.20.20.140">
    <property type="entry name" value="Metal-dependent hydrolases"/>
    <property type="match status" value="1"/>
</dbReference>
<sequence length="380" mass="39593">MTDLTVFHAEQIFDGYDWHRAAALLVADGRVDGIVASVDAPSGIQVKGAIVPGLVDLQVNGGGGVLFNNDLSRSGVEAICAAHAQFGTTSVMVTLITDTVAHTAAAIGAAVDASDVPGWLGLHLEGPHLDRSRKGTHDPDLIRPMNDDDLARLISAKGRLEHMICTVAPESVTVGQVATLSEAGIVVSLGHTGCTHSVARAYADAGARMVTHLFNAMGQLEHRAPNLVGAALDDGRFSAGLIADGYHVDDSAMRIALRGKNGPGNVFLVSDAMSTIRADLTGFTLNGREIFRSDGRLTLADGTLAGADIALIDAVRYVHQSLGLRLGDALNLGGLHPAQAMGINDRGHLKAGARADFFALTPQITADGAWISGQNIRDNA</sequence>
<dbReference type="GO" id="GO:0008448">
    <property type="term" value="F:N-acetylglucosamine-6-phosphate deacetylase activity"/>
    <property type="evidence" value="ECO:0007669"/>
    <property type="project" value="InterPro"/>
</dbReference>
<dbReference type="SUPFAM" id="SSF51556">
    <property type="entry name" value="Metallo-dependent hydrolases"/>
    <property type="match status" value="1"/>
</dbReference>
<dbReference type="PIRSF" id="PIRSF038994">
    <property type="entry name" value="NagA"/>
    <property type="match status" value="1"/>
</dbReference>
<protein>
    <submittedName>
        <fullName evidence="10">N-acetylglucosamine-6-phosphate deacetylase</fullName>
    </submittedName>
</protein>
<dbReference type="AlphaFoldDB" id="A0A2T0VXJ7"/>
<feature type="binding site" evidence="8">
    <location>
        <position position="125"/>
    </location>
    <ligand>
        <name>Zn(2+)</name>
        <dbReference type="ChEBI" id="CHEBI:29105"/>
    </ligand>
</feature>
<comment type="cofactor">
    <cofactor evidence="8">
        <name>a divalent metal cation</name>
        <dbReference type="ChEBI" id="CHEBI:60240"/>
    </cofactor>
    <text evidence="8">Binds 1 divalent metal cation per subunit.</text>
</comment>
<feature type="binding site" evidence="7">
    <location>
        <position position="136"/>
    </location>
    <ligand>
        <name>substrate</name>
    </ligand>
</feature>
<dbReference type="InterPro" id="IPR006680">
    <property type="entry name" value="Amidohydro-rel"/>
</dbReference>
<comment type="caution">
    <text evidence="10">The sequence shown here is derived from an EMBL/GenBank/DDBJ whole genome shotgun (WGS) entry which is preliminary data.</text>
</comment>
<feature type="binding site" evidence="7">
    <location>
        <begin position="304"/>
        <end position="306"/>
    </location>
    <ligand>
        <name>substrate</name>
    </ligand>
</feature>